<dbReference type="Pfam" id="PF00724">
    <property type="entry name" value="Oxidored_FMN"/>
    <property type="match status" value="1"/>
</dbReference>
<keyword evidence="5" id="KW-0560">Oxidoreductase</keyword>
<dbReference type="GO" id="GO:0003959">
    <property type="term" value="F:NADPH dehydrogenase activity"/>
    <property type="evidence" value="ECO:0007669"/>
    <property type="project" value="InterPro"/>
</dbReference>
<evidence type="ECO:0000259" key="6">
    <source>
        <dbReference type="Pfam" id="PF00724"/>
    </source>
</evidence>
<reference evidence="7 8" key="1">
    <citation type="submission" date="2020-07" db="EMBL/GenBank/DDBJ databases">
        <authorList>
            <person name="Criscuolo A."/>
        </authorList>
    </citation>
    <scope>NUCLEOTIDE SEQUENCE [LARGE SCALE GENOMIC DNA]</scope>
    <source>
        <strain evidence="7">CIP107946</strain>
    </source>
</reference>
<evidence type="ECO:0000313" key="8">
    <source>
        <dbReference type="Proteomes" id="UP000588186"/>
    </source>
</evidence>
<keyword evidence="2" id="KW-0285">Flavoprotein</keyword>
<feature type="domain" description="NADH:flavin oxidoreductase/NADH oxidase N-terminal" evidence="6">
    <location>
        <begin position="2"/>
        <end position="316"/>
    </location>
</feature>
<dbReference type="GO" id="GO:0010181">
    <property type="term" value="F:FMN binding"/>
    <property type="evidence" value="ECO:0007669"/>
    <property type="project" value="InterPro"/>
</dbReference>
<proteinExistence type="predicted"/>
<keyword evidence="8" id="KW-1185">Reference proteome</keyword>
<keyword evidence="4" id="KW-0521">NADP</keyword>
<dbReference type="PANTHER" id="PTHR43303:SF4">
    <property type="entry name" value="NADPH DEHYDROGENASE C23G7.10C-RELATED"/>
    <property type="match status" value="1"/>
</dbReference>
<evidence type="ECO:0000256" key="2">
    <source>
        <dbReference type="ARBA" id="ARBA00022630"/>
    </source>
</evidence>
<name>A0A6V7R4F2_9BACL</name>
<comment type="cofactor">
    <cofactor evidence="1">
        <name>FMN</name>
        <dbReference type="ChEBI" id="CHEBI:58210"/>
    </cofactor>
</comment>
<evidence type="ECO:0000256" key="1">
    <source>
        <dbReference type="ARBA" id="ARBA00001917"/>
    </source>
</evidence>
<dbReference type="Proteomes" id="UP000588186">
    <property type="component" value="Unassembled WGS sequence"/>
</dbReference>
<dbReference type="GO" id="GO:0050661">
    <property type="term" value="F:NADP binding"/>
    <property type="evidence" value="ECO:0007669"/>
    <property type="project" value="InterPro"/>
</dbReference>
<dbReference type="PANTHER" id="PTHR43303">
    <property type="entry name" value="NADPH DEHYDROGENASE C23G7.10C-RELATED"/>
    <property type="match status" value="1"/>
</dbReference>
<dbReference type="SUPFAM" id="SSF51395">
    <property type="entry name" value="FMN-linked oxidoreductases"/>
    <property type="match status" value="1"/>
</dbReference>
<protein>
    <submittedName>
        <fullName evidence="7">NADH oxidase</fullName>
    </submittedName>
</protein>
<evidence type="ECO:0000256" key="5">
    <source>
        <dbReference type="ARBA" id="ARBA00023002"/>
    </source>
</evidence>
<keyword evidence="3" id="KW-0288">FMN</keyword>
<accession>A0A6V7R4F2</accession>
<dbReference type="RefSeq" id="WP_186076325.1">
    <property type="nucleotide sequence ID" value="NZ_CAJEWB010000005.1"/>
</dbReference>
<dbReference type="EMBL" id="CAJEWB010000005">
    <property type="protein sequence ID" value="CAD2072251.1"/>
    <property type="molecule type" value="Genomic_DNA"/>
</dbReference>
<evidence type="ECO:0000313" key="7">
    <source>
        <dbReference type="EMBL" id="CAD2072251.1"/>
    </source>
</evidence>
<organism evidence="7 8">
    <name type="scientific">Phocicoccus pinnipedialis</name>
    <dbReference type="NCBI Taxonomy" id="110845"/>
    <lineage>
        <taxon>Bacteria</taxon>
        <taxon>Bacillati</taxon>
        <taxon>Bacillota</taxon>
        <taxon>Bacilli</taxon>
        <taxon>Bacillales</taxon>
        <taxon>Salinicoccaceae</taxon>
        <taxon>Phocicoccus</taxon>
    </lineage>
</organism>
<evidence type="ECO:0000256" key="3">
    <source>
        <dbReference type="ARBA" id="ARBA00022643"/>
    </source>
</evidence>
<gene>
    <name evidence="7" type="ORF">JEOPIN946_00349</name>
</gene>
<dbReference type="InterPro" id="IPR001155">
    <property type="entry name" value="OxRdtase_FMN_N"/>
</dbReference>
<dbReference type="AlphaFoldDB" id="A0A6V7R4F2"/>
<dbReference type="InterPro" id="IPR013785">
    <property type="entry name" value="Aldolase_TIM"/>
</dbReference>
<sequence>MKIFEPYKIKDLELKNKVVMAPMCQYSATYGYPNDWHHVHYTTRAVGGVGLIVIEMTNVEPDGRITNNCLGLWEDGQVEAFKGIIDSLHSYGAKVSIQIAHAGRKATDAKVPVSASDIRYSDKYKTPRALTTEETYEMIEKFGQSAKRAVEAGVDSIEIHGAHGYLIHQFSSKRTNNRTDEFGEDLSLFGRKVIERVKEEMPTGMPLAIRMSAKEYVTDGYDLDHGVYLAEQFKNAGVDMIHVSAGGEGTPDKSRLGTIGPSYMVPFAKEIREKVDIPVIAVGILDDVEDAEAALGSVDLVALGRVLLRNPYWVVNNDEKHRFAAKQYQRGY</sequence>
<evidence type="ECO:0000256" key="4">
    <source>
        <dbReference type="ARBA" id="ARBA00022857"/>
    </source>
</evidence>
<dbReference type="InterPro" id="IPR044152">
    <property type="entry name" value="YqjM-like"/>
</dbReference>
<dbReference type="Gene3D" id="3.20.20.70">
    <property type="entry name" value="Aldolase class I"/>
    <property type="match status" value="1"/>
</dbReference>
<dbReference type="CDD" id="cd02932">
    <property type="entry name" value="OYE_YqiM_FMN"/>
    <property type="match status" value="1"/>
</dbReference>
<comment type="caution">
    <text evidence="7">The sequence shown here is derived from an EMBL/GenBank/DDBJ whole genome shotgun (WGS) entry which is preliminary data.</text>
</comment>